<evidence type="ECO:0000313" key="2">
    <source>
        <dbReference type="Proteomes" id="UP000255070"/>
    </source>
</evidence>
<dbReference type="Pfam" id="PF05100">
    <property type="entry name" value="Phage_tail_L"/>
    <property type="match status" value="1"/>
</dbReference>
<dbReference type="InterPro" id="IPR006487">
    <property type="entry name" value="Phage_lambda_L"/>
</dbReference>
<reference evidence="1 2" key="1">
    <citation type="submission" date="2018-06" db="EMBL/GenBank/DDBJ databases">
        <authorList>
            <consortium name="Pathogen Informatics"/>
            <person name="Doyle S."/>
        </authorList>
    </citation>
    <scope>NUCLEOTIDE SEQUENCE [LARGE SCALE GENOMIC DNA]</scope>
    <source>
        <strain evidence="1 2">NCTC10698</strain>
    </source>
</reference>
<name>A0A8B4S3L4_COMTE</name>
<dbReference type="EMBL" id="UFXL01000001">
    <property type="protein sequence ID" value="SUY77118.1"/>
    <property type="molecule type" value="Genomic_DNA"/>
</dbReference>
<dbReference type="AlphaFoldDB" id="A0A8B4S3L4"/>
<dbReference type="GeneID" id="63999868"/>
<dbReference type="GO" id="GO:0046718">
    <property type="term" value="P:symbiont entry into host cell"/>
    <property type="evidence" value="ECO:0007669"/>
    <property type="project" value="InterPro"/>
</dbReference>
<sequence>MITADIQGLEPGKLVQLFELDLSELGDEIWRFHGYSQAGSIWWQGQEYKPWAIETEGFARNGTGQQPTPTLRVGNIGPDGKGGMVSGVISALCIALDDLVGARVVRRRTFAHYLDARNFVEGNPSANPNEELAPDIWLVECKTHEDKETVEFELASALDFDGQQLPGRQIVANLCGWLSNGGYRGPYCGYTGAAMFNRDGNPVTDPTKDRCGGRVSDCKKRFGEWEPINFGGFPSADTLRGY</sequence>
<accession>A0A8B4S3L4</accession>
<keyword evidence="2" id="KW-1185">Reference proteome</keyword>
<dbReference type="NCBIfam" id="TIGR01600">
    <property type="entry name" value="phage_tail_L"/>
    <property type="match status" value="1"/>
</dbReference>
<dbReference type="GO" id="GO:0051536">
    <property type="term" value="F:iron-sulfur cluster binding"/>
    <property type="evidence" value="ECO:0007669"/>
    <property type="project" value="InterPro"/>
</dbReference>
<dbReference type="RefSeq" id="WP_003077417.1">
    <property type="nucleotide sequence ID" value="NZ_BBJZ01000010.1"/>
</dbReference>
<organism evidence="1 2">
    <name type="scientific">Comamonas testosteroni</name>
    <name type="common">Pseudomonas testosteroni</name>
    <dbReference type="NCBI Taxonomy" id="285"/>
    <lineage>
        <taxon>Bacteria</taxon>
        <taxon>Pseudomonadati</taxon>
        <taxon>Pseudomonadota</taxon>
        <taxon>Betaproteobacteria</taxon>
        <taxon>Burkholderiales</taxon>
        <taxon>Comamonadaceae</taxon>
        <taxon>Comamonas</taxon>
    </lineage>
</organism>
<evidence type="ECO:0000313" key="1">
    <source>
        <dbReference type="EMBL" id="SUY77118.1"/>
    </source>
</evidence>
<dbReference type="Proteomes" id="UP000255070">
    <property type="component" value="Unassembled WGS sequence"/>
</dbReference>
<gene>
    <name evidence="1" type="ORF">NCTC10698_02008</name>
</gene>
<proteinExistence type="predicted"/>
<protein>
    <submittedName>
        <fullName evidence="1">Phage minor tail protein L</fullName>
    </submittedName>
</protein>
<dbReference type="GO" id="GO:0030430">
    <property type="term" value="C:host cell cytoplasm"/>
    <property type="evidence" value="ECO:0007669"/>
    <property type="project" value="InterPro"/>
</dbReference>
<comment type="caution">
    <text evidence="1">The sequence shown here is derived from an EMBL/GenBank/DDBJ whole genome shotgun (WGS) entry which is preliminary data.</text>
</comment>